<dbReference type="InterPro" id="IPR003731">
    <property type="entry name" value="Di-Nase_FeMo-co_biosynth"/>
</dbReference>
<dbReference type="EMBL" id="CP000527">
    <property type="protein sequence ID" value="ABM28143.1"/>
    <property type="molecule type" value="Genomic_DNA"/>
</dbReference>
<dbReference type="PANTHER" id="PTHR42983">
    <property type="entry name" value="DINITROGENASE IRON-MOLYBDENUM COFACTOR PROTEIN-RELATED"/>
    <property type="match status" value="1"/>
</dbReference>
<dbReference type="CDD" id="cd00851">
    <property type="entry name" value="MTH1175"/>
    <property type="match status" value="1"/>
</dbReference>
<dbReference type="Gene3D" id="3.30.420.130">
    <property type="entry name" value="Dinitrogenase iron-molybdenum cofactor biosynthesis domain"/>
    <property type="match status" value="1"/>
</dbReference>
<proteinExistence type="predicted"/>
<dbReference type="InterPro" id="IPR033913">
    <property type="entry name" value="MTH1175_dom"/>
</dbReference>
<dbReference type="SMR" id="A0A0H3A7J8"/>
<gene>
    <name evidence="2" type="ordered locus">Dvul_1123</name>
</gene>
<reference evidence="3" key="1">
    <citation type="journal article" date="2009" name="Environ. Microbiol.">
        <title>Contribution of mobile genetic elements to Desulfovibrio vulgaris genome plasticity.</title>
        <authorList>
            <person name="Walker C.B."/>
            <person name="Stolyar S."/>
            <person name="Chivian D."/>
            <person name="Pinel N."/>
            <person name="Gabster J.A."/>
            <person name="Dehal P.S."/>
            <person name="He Z."/>
            <person name="Yang Z.K."/>
            <person name="Yen H.C."/>
            <person name="Zhou J."/>
            <person name="Wall J.D."/>
            <person name="Hazen T.C."/>
            <person name="Arkin A.P."/>
            <person name="Stahl D.A."/>
        </authorList>
    </citation>
    <scope>NUCLEOTIDE SEQUENCE [LARGE SCALE GENOMIC DNA]</scope>
    <source>
        <strain evidence="3">DP4</strain>
    </source>
</reference>
<dbReference type="Pfam" id="PF02579">
    <property type="entry name" value="Nitro_FeMo-Co"/>
    <property type="match status" value="1"/>
</dbReference>
<dbReference type="RefSeq" id="WP_010939385.1">
    <property type="nucleotide sequence ID" value="NC_008751.1"/>
</dbReference>
<evidence type="ECO:0000313" key="2">
    <source>
        <dbReference type="EMBL" id="ABM28143.1"/>
    </source>
</evidence>
<dbReference type="SUPFAM" id="SSF53146">
    <property type="entry name" value="Nitrogenase accessory factor-like"/>
    <property type="match status" value="1"/>
</dbReference>
<evidence type="ECO:0000259" key="1">
    <source>
        <dbReference type="Pfam" id="PF02579"/>
    </source>
</evidence>
<protein>
    <submittedName>
        <fullName evidence="2">Dinitrogenase iron-molybdenum cofactor biosynthesis</fullName>
    </submittedName>
</protein>
<evidence type="ECO:0000313" key="3">
    <source>
        <dbReference type="Proteomes" id="UP000009173"/>
    </source>
</evidence>
<dbReference type="KEGG" id="dvl:Dvul_1123"/>
<dbReference type="HOGENOM" id="CLU_104194_0_0_7"/>
<name>A0A0H3A7J8_NITV4</name>
<feature type="domain" description="Dinitrogenase iron-molybdenum cofactor biosynthesis" evidence="1">
    <location>
        <begin position="13"/>
        <end position="103"/>
    </location>
</feature>
<dbReference type="AlphaFoldDB" id="A0A0H3A7J8"/>
<dbReference type="Proteomes" id="UP000009173">
    <property type="component" value="Chromosome"/>
</dbReference>
<dbReference type="InterPro" id="IPR036105">
    <property type="entry name" value="DiNase_FeMo-co_biosyn_sf"/>
</dbReference>
<sequence>MRIVITAQGNTLDSPLDPRFGRARSFIVCDTETGATHAVDVSANMNLAQGAGIQAAQMAADAGAEAVITGHVGPKAFTALNRGHIAVYLCDLATPREALAAFIEGKLRPADTADREGHW</sequence>
<organism evidence="2 3">
    <name type="scientific">Nitratidesulfovibrio vulgaris (strain DP4)</name>
    <name type="common">Desulfovibrio vulgaris</name>
    <dbReference type="NCBI Taxonomy" id="391774"/>
    <lineage>
        <taxon>Bacteria</taxon>
        <taxon>Pseudomonadati</taxon>
        <taxon>Thermodesulfobacteriota</taxon>
        <taxon>Desulfovibrionia</taxon>
        <taxon>Desulfovibrionales</taxon>
        <taxon>Desulfovibrionaceae</taxon>
        <taxon>Nitratidesulfovibrio</taxon>
    </lineage>
</organism>
<accession>A0A0H3A7J8</accession>
<dbReference type="PANTHER" id="PTHR42983:SF1">
    <property type="entry name" value="IRON-MOLYBDENUM PROTEIN"/>
    <property type="match status" value="1"/>
</dbReference>